<accession>A0A9D4YTK7</accession>
<feature type="region of interest" description="Disordered" evidence="2">
    <location>
        <begin position="271"/>
        <end position="343"/>
    </location>
</feature>
<feature type="region of interest" description="Disordered" evidence="2">
    <location>
        <begin position="207"/>
        <end position="229"/>
    </location>
</feature>
<reference evidence="4" key="2">
    <citation type="submission" date="2020-11" db="EMBL/GenBank/DDBJ databases">
        <authorList>
            <person name="Cecchin M."/>
            <person name="Marcolungo L."/>
            <person name="Rossato M."/>
            <person name="Girolomoni L."/>
            <person name="Cosentino E."/>
            <person name="Cuine S."/>
            <person name="Li-Beisson Y."/>
            <person name="Delledonne M."/>
            <person name="Ballottari M."/>
        </authorList>
    </citation>
    <scope>NUCLEOTIDE SEQUENCE</scope>
    <source>
        <strain evidence="4">211/11P</strain>
        <tissue evidence="4">Whole cell</tissue>
    </source>
</reference>
<sequence length="618" mass="60852">MRVDKIEARLKALLKQGSNKRCINCDSLGPQYVVCSFNVFVCTVCSGVHRQFGHRVKGVSMSTFKTEEVTTLEESGNAKFAAFFLNKWSSTALPKPVDRDVRRINTWITAVYQDRRFYGEPAGGWVAGSSGAVSAANSSTSEGREPAVRPMSDVLGSDTPKLSVQGSGNLERTISTVSSAAGGSATPTKPANGAAGVVAATSGISSLAVSSPQPTRPAPPPPAAAAAAAAWDPFGSPTAAAAAAAEAAAPARASPSPVAEPAAEQAWASFGDPPAQQQAAPAAAATASPAPAGSSAAPAAEGAGGWEAFGDGPTPDQPAAAALQMPTAQQPKAQPVRSTSRPEVPMDVFYPEFEHIRATGMLPTGQPVPLPSFAHSYGTGSARQQAPAASNPFSYGHPAAAAGQAPQGGGAALGARPTIAIPPAPQHPGYGYSGASPAARASPGYSATSAQSPAGSLVSPGGSAYSAGGGASNGVAALRSSTGSLSELMPGSAAPTPAAHRLGDPFGAAQDPFAGLAPGLQGAGLPSSGSARFGAAAPPPTPAGMPSFHAGASSPYGAPPAAAPFAASLPSPAANTHGMAASTAAATATLYGRTPSVSGYDLAAPSAPKPQATGNPFA</sequence>
<feature type="region of interest" description="Disordered" evidence="2">
    <location>
        <begin position="129"/>
        <end position="169"/>
    </location>
</feature>
<proteinExistence type="predicted"/>
<feature type="region of interest" description="Disordered" evidence="2">
    <location>
        <begin position="373"/>
        <end position="465"/>
    </location>
</feature>
<dbReference type="InterPro" id="IPR001164">
    <property type="entry name" value="ArfGAP_dom"/>
</dbReference>
<dbReference type="PANTHER" id="PTHR46085">
    <property type="entry name" value="ARFGAP/RECO-RELATED"/>
    <property type="match status" value="1"/>
</dbReference>
<feature type="compositionally biased region" description="Polar residues" evidence="2">
    <location>
        <begin position="160"/>
        <end position="169"/>
    </location>
</feature>
<dbReference type="PRINTS" id="PR00405">
    <property type="entry name" value="REVINTRACTNG"/>
</dbReference>
<gene>
    <name evidence="4" type="ORF">D9Q98_008458</name>
</gene>
<reference evidence="4" key="1">
    <citation type="journal article" date="2019" name="Plant J.">
        <title>Chlorella vulgaris genome assembly and annotation reveals the molecular basis for metabolic acclimation to high light conditions.</title>
        <authorList>
            <person name="Cecchin M."/>
            <person name="Marcolungo L."/>
            <person name="Rossato M."/>
            <person name="Girolomoni L."/>
            <person name="Cosentino E."/>
            <person name="Cuine S."/>
            <person name="Li-Beisson Y."/>
            <person name="Delledonne M."/>
            <person name="Ballottari M."/>
        </authorList>
    </citation>
    <scope>NUCLEOTIDE SEQUENCE</scope>
    <source>
        <strain evidence="4">211/11P</strain>
    </source>
</reference>
<dbReference type="Gene3D" id="1.10.220.150">
    <property type="entry name" value="Arf GTPase activating protein"/>
    <property type="match status" value="1"/>
</dbReference>
<feature type="compositionally biased region" description="Low complexity" evidence="2">
    <location>
        <begin position="512"/>
        <end position="526"/>
    </location>
</feature>
<evidence type="ECO:0000259" key="3">
    <source>
        <dbReference type="PROSITE" id="PS50115"/>
    </source>
</evidence>
<keyword evidence="5" id="KW-1185">Reference proteome</keyword>
<dbReference type="AlphaFoldDB" id="A0A9D4YTK7"/>
<protein>
    <recommendedName>
        <fullName evidence="3">Arf-GAP domain-containing protein</fullName>
    </recommendedName>
</protein>
<dbReference type="InterPro" id="IPR044820">
    <property type="entry name" value="AGD14-like"/>
</dbReference>
<dbReference type="CDD" id="cd08838">
    <property type="entry name" value="ArfGap_AGFG"/>
    <property type="match status" value="1"/>
</dbReference>
<feature type="compositionally biased region" description="Pro residues" evidence="2">
    <location>
        <begin position="214"/>
        <end position="223"/>
    </location>
</feature>
<evidence type="ECO:0000313" key="5">
    <source>
        <dbReference type="Proteomes" id="UP001055712"/>
    </source>
</evidence>
<feature type="compositionally biased region" description="Low complexity" evidence="2">
    <location>
        <begin position="428"/>
        <end position="447"/>
    </location>
</feature>
<evidence type="ECO:0000256" key="2">
    <source>
        <dbReference type="SAM" id="MobiDB-lite"/>
    </source>
</evidence>
<dbReference type="InterPro" id="IPR038508">
    <property type="entry name" value="ArfGAP_dom_sf"/>
</dbReference>
<dbReference type="PROSITE" id="PS50115">
    <property type="entry name" value="ARFGAP"/>
    <property type="match status" value="1"/>
</dbReference>
<feature type="compositionally biased region" description="Low complexity" evidence="2">
    <location>
        <begin position="129"/>
        <end position="139"/>
    </location>
</feature>
<dbReference type="OrthoDB" id="6036at2759"/>
<dbReference type="GO" id="GO:0008270">
    <property type="term" value="F:zinc ion binding"/>
    <property type="evidence" value="ECO:0007669"/>
    <property type="project" value="UniProtKB-KW"/>
</dbReference>
<feature type="domain" description="Arf-GAP" evidence="3">
    <location>
        <begin position="7"/>
        <end position="117"/>
    </location>
</feature>
<evidence type="ECO:0000256" key="1">
    <source>
        <dbReference type="PROSITE-ProRule" id="PRU00288"/>
    </source>
</evidence>
<comment type="caution">
    <text evidence="4">The sequence shown here is derived from an EMBL/GenBank/DDBJ whole genome shotgun (WGS) entry which is preliminary data.</text>
</comment>
<dbReference type="Proteomes" id="UP001055712">
    <property type="component" value="Unassembled WGS sequence"/>
</dbReference>
<organism evidence="4 5">
    <name type="scientific">Chlorella vulgaris</name>
    <name type="common">Green alga</name>
    <dbReference type="NCBI Taxonomy" id="3077"/>
    <lineage>
        <taxon>Eukaryota</taxon>
        <taxon>Viridiplantae</taxon>
        <taxon>Chlorophyta</taxon>
        <taxon>core chlorophytes</taxon>
        <taxon>Trebouxiophyceae</taxon>
        <taxon>Chlorellales</taxon>
        <taxon>Chlorellaceae</taxon>
        <taxon>Chlorella clade</taxon>
        <taxon>Chlorella</taxon>
    </lineage>
</organism>
<keyword evidence="1" id="KW-0479">Metal-binding</keyword>
<feature type="compositionally biased region" description="Polar residues" evidence="2">
    <location>
        <begin position="378"/>
        <end position="393"/>
    </location>
</feature>
<dbReference type="InterPro" id="IPR037278">
    <property type="entry name" value="ARFGAP/RecO"/>
</dbReference>
<dbReference type="SUPFAM" id="SSF57863">
    <property type="entry name" value="ArfGap/RecO-like zinc finger"/>
    <property type="match status" value="1"/>
</dbReference>
<keyword evidence="1" id="KW-0862">Zinc</keyword>
<dbReference type="GO" id="GO:0005096">
    <property type="term" value="F:GTPase activator activity"/>
    <property type="evidence" value="ECO:0007669"/>
    <property type="project" value="InterPro"/>
</dbReference>
<dbReference type="SMART" id="SM00105">
    <property type="entry name" value="ArfGap"/>
    <property type="match status" value="1"/>
</dbReference>
<feature type="compositionally biased region" description="Low complexity" evidence="2">
    <location>
        <begin position="273"/>
        <end position="301"/>
    </location>
</feature>
<evidence type="ECO:0000313" key="4">
    <source>
        <dbReference type="EMBL" id="KAI3425080.1"/>
    </source>
</evidence>
<feature type="compositionally biased region" description="Polar residues" evidence="2">
    <location>
        <begin position="326"/>
        <end position="341"/>
    </location>
</feature>
<dbReference type="EMBL" id="SIDB01000012">
    <property type="protein sequence ID" value="KAI3425080.1"/>
    <property type="molecule type" value="Genomic_DNA"/>
</dbReference>
<feature type="region of interest" description="Disordered" evidence="2">
    <location>
        <begin position="485"/>
        <end position="542"/>
    </location>
</feature>
<name>A0A9D4YTK7_CHLVU</name>
<dbReference type="Pfam" id="PF01412">
    <property type="entry name" value="ArfGap"/>
    <property type="match status" value="1"/>
</dbReference>
<keyword evidence="1" id="KW-0863">Zinc-finger</keyword>